<feature type="compositionally biased region" description="Polar residues" evidence="1">
    <location>
        <begin position="359"/>
        <end position="368"/>
    </location>
</feature>
<evidence type="ECO:0000259" key="3">
    <source>
        <dbReference type="Pfam" id="PF01970"/>
    </source>
</evidence>
<gene>
    <name evidence="4" type="ORF">ABDK96_13880</name>
</gene>
<dbReference type="PANTHER" id="PTHR35342:SF5">
    <property type="entry name" value="TRICARBOXYLIC TRANSPORT PROTEIN"/>
    <property type="match status" value="1"/>
</dbReference>
<keyword evidence="2" id="KW-1133">Transmembrane helix</keyword>
<feature type="compositionally biased region" description="Gly residues" evidence="1">
    <location>
        <begin position="327"/>
        <end position="347"/>
    </location>
</feature>
<dbReference type="PANTHER" id="PTHR35342">
    <property type="entry name" value="TRICARBOXYLIC TRANSPORT PROTEIN"/>
    <property type="match status" value="1"/>
</dbReference>
<feature type="transmembrane region" description="Helical" evidence="2">
    <location>
        <begin position="218"/>
        <end position="245"/>
    </location>
</feature>
<dbReference type="EMBL" id="JBDXMX010000006">
    <property type="protein sequence ID" value="MEO9248771.1"/>
    <property type="molecule type" value="Genomic_DNA"/>
</dbReference>
<dbReference type="Gene3D" id="3.40.190.10">
    <property type="entry name" value="Periplasmic binding protein-like II"/>
    <property type="match status" value="1"/>
</dbReference>
<feature type="region of interest" description="Disordered" evidence="1">
    <location>
        <begin position="325"/>
        <end position="381"/>
    </location>
</feature>
<name>A0ABV0IKT7_9MICC</name>
<keyword evidence="5" id="KW-1185">Reference proteome</keyword>
<proteinExistence type="predicted"/>
<accession>A0ABV0IKT7</accession>
<keyword evidence="2" id="KW-0472">Membrane</keyword>
<dbReference type="InterPro" id="IPR002823">
    <property type="entry name" value="DUF112_TM"/>
</dbReference>
<organism evidence="4 5">
    <name type="scientific">Citricoccus nitrophenolicus</name>
    <dbReference type="NCBI Taxonomy" id="863575"/>
    <lineage>
        <taxon>Bacteria</taxon>
        <taxon>Bacillati</taxon>
        <taxon>Actinomycetota</taxon>
        <taxon>Actinomycetes</taxon>
        <taxon>Micrococcales</taxon>
        <taxon>Micrococcaceae</taxon>
        <taxon>Citricoccus</taxon>
    </lineage>
</organism>
<protein>
    <submittedName>
        <fullName evidence="4">Tripartite tricarboxylate transporter substrate-binding protein</fullName>
    </submittedName>
</protein>
<evidence type="ECO:0000256" key="1">
    <source>
        <dbReference type="SAM" id="MobiDB-lite"/>
    </source>
</evidence>
<feature type="domain" description="DUF112" evidence="3">
    <location>
        <begin position="95"/>
        <end position="265"/>
    </location>
</feature>
<comment type="caution">
    <text evidence="4">The sequence shown here is derived from an EMBL/GenBank/DDBJ whole genome shotgun (WGS) entry which is preliminary data.</text>
</comment>
<evidence type="ECO:0000256" key="2">
    <source>
        <dbReference type="SAM" id="Phobius"/>
    </source>
</evidence>
<feature type="transmembrane region" description="Helical" evidence="2">
    <location>
        <begin position="185"/>
        <end position="206"/>
    </location>
</feature>
<feature type="transmembrane region" description="Helical" evidence="2">
    <location>
        <begin position="142"/>
        <end position="164"/>
    </location>
</feature>
<evidence type="ECO:0000313" key="4">
    <source>
        <dbReference type="EMBL" id="MEO9248771.1"/>
    </source>
</evidence>
<evidence type="ECO:0000313" key="5">
    <source>
        <dbReference type="Proteomes" id="UP001484097"/>
    </source>
</evidence>
<reference evidence="4 5" key="1">
    <citation type="submission" date="2024-05" db="EMBL/GenBank/DDBJ databases">
        <authorList>
            <person name="Yi C."/>
        </authorList>
    </citation>
    <scope>NUCLEOTIDE SEQUENCE [LARGE SCALE GENOMIC DNA]</scope>
    <source>
        <strain evidence="4 5">XS13</strain>
    </source>
</reference>
<dbReference type="Proteomes" id="UP001484097">
    <property type="component" value="Unassembled WGS sequence"/>
</dbReference>
<sequence length="381" mass="39052">MWTDRRKTLDPGGTSISGGSLGSIDHLLTGLVAEKVGIDPAQTNYIAYSGGGEALTSMLSGTTVAGMSGRNEVADQIEAGNLRALAVSSEERLPGVDVPTFLAYGTEKRLAKRRGDTEFGSTGSIKGVAAPEAAGNATAGTAMGALLALGLPTSATAAIMLAAFQQYGMQPGPLLFERSGELVRTLLASLFIGLVVLVILNMQFAVLWAKLLLIPRHYLYAGITVLSMLGVYAISSATLDLWVLLAIGLLGFVMRRYQFPLAPVLIAVVLGPLAETELRRALTVSEGDVSVLISSPVTVILYSVLVLALVVSALQHVRHRRQKAAGALGGSGEGPDGGSGGPGGSGGVPVAPSEPAGSTVATDASGPSGTAEESEKMATRL</sequence>
<dbReference type="Pfam" id="PF01970">
    <property type="entry name" value="TctA"/>
    <property type="match status" value="1"/>
</dbReference>
<feature type="transmembrane region" description="Helical" evidence="2">
    <location>
        <begin position="294"/>
        <end position="314"/>
    </location>
</feature>
<keyword evidence="2" id="KW-0812">Transmembrane</keyword>